<dbReference type="PROSITE" id="PS50157">
    <property type="entry name" value="ZINC_FINGER_C2H2_2"/>
    <property type="match status" value="7"/>
</dbReference>
<proteinExistence type="predicted"/>
<feature type="domain" description="C2H2-type" evidence="7">
    <location>
        <begin position="485"/>
        <end position="512"/>
    </location>
</feature>
<feature type="domain" description="C2H2-type" evidence="7">
    <location>
        <begin position="191"/>
        <end position="218"/>
    </location>
</feature>
<dbReference type="GO" id="GO:0000977">
    <property type="term" value="F:RNA polymerase II transcription regulatory region sequence-specific DNA binding"/>
    <property type="evidence" value="ECO:0007669"/>
    <property type="project" value="TreeGrafter"/>
</dbReference>
<dbReference type="GO" id="GO:0008270">
    <property type="term" value="F:zinc ion binding"/>
    <property type="evidence" value="ECO:0007669"/>
    <property type="project" value="UniProtKB-KW"/>
</dbReference>
<dbReference type="InterPro" id="IPR036236">
    <property type="entry name" value="Znf_C2H2_sf"/>
</dbReference>
<feature type="domain" description="C2H2-type" evidence="7">
    <location>
        <begin position="830"/>
        <end position="858"/>
    </location>
</feature>
<gene>
    <name evidence="8" type="ORF">PHAECO_LOCUS3736</name>
</gene>
<dbReference type="Pfam" id="PF00096">
    <property type="entry name" value="zf-C2H2"/>
    <property type="match status" value="2"/>
</dbReference>
<name>A0A9P0DJ06_PHACE</name>
<dbReference type="PANTHER" id="PTHR24379">
    <property type="entry name" value="KRAB AND ZINC FINGER DOMAIN-CONTAINING"/>
    <property type="match status" value="1"/>
</dbReference>
<feature type="coiled-coil region" evidence="6">
    <location>
        <begin position="74"/>
        <end position="110"/>
    </location>
</feature>
<evidence type="ECO:0000256" key="1">
    <source>
        <dbReference type="ARBA" id="ARBA00022723"/>
    </source>
</evidence>
<dbReference type="GO" id="GO:0000981">
    <property type="term" value="F:DNA-binding transcription factor activity, RNA polymerase II-specific"/>
    <property type="evidence" value="ECO:0007669"/>
    <property type="project" value="TreeGrafter"/>
</dbReference>
<keyword evidence="6" id="KW-0175">Coiled coil</keyword>
<feature type="domain" description="C2H2-type" evidence="7">
    <location>
        <begin position="797"/>
        <end position="825"/>
    </location>
</feature>
<keyword evidence="9" id="KW-1185">Reference proteome</keyword>
<dbReference type="EMBL" id="OU896719">
    <property type="protein sequence ID" value="CAH1119814.1"/>
    <property type="molecule type" value="Genomic_DNA"/>
</dbReference>
<dbReference type="AlphaFoldDB" id="A0A9P0DJ06"/>
<dbReference type="PANTHER" id="PTHR24379:SF121">
    <property type="entry name" value="C2H2-TYPE DOMAIN-CONTAINING PROTEIN"/>
    <property type="match status" value="1"/>
</dbReference>
<evidence type="ECO:0000259" key="7">
    <source>
        <dbReference type="PROSITE" id="PS50157"/>
    </source>
</evidence>
<reference evidence="8" key="1">
    <citation type="submission" date="2022-01" db="EMBL/GenBank/DDBJ databases">
        <authorList>
            <person name="King R."/>
        </authorList>
    </citation>
    <scope>NUCLEOTIDE SEQUENCE</scope>
</reference>
<keyword evidence="1" id="KW-0479">Metal-binding</keyword>
<dbReference type="FunFam" id="3.30.160.60:FF:000264">
    <property type="entry name" value="Zinc finger protein 236"/>
    <property type="match status" value="1"/>
</dbReference>
<dbReference type="OrthoDB" id="10260596at2759"/>
<evidence type="ECO:0000313" key="9">
    <source>
        <dbReference type="Proteomes" id="UP001153737"/>
    </source>
</evidence>
<evidence type="ECO:0000256" key="2">
    <source>
        <dbReference type="ARBA" id="ARBA00022737"/>
    </source>
</evidence>
<dbReference type="Gene3D" id="3.30.160.60">
    <property type="entry name" value="Classic Zinc Finger"/>
    <property type="match status" value="10"/>
</dbReference>
<keyword evidence="2" id="KW-0677">Repeat</keyword>
<evidence type="ECO:0000256" key="6">
    <source>
        <dbReference type="SAM" id="Coils"/>
    </source>
</evidence>
<organism evidence="8 9">
    <name type="scientific">Phaedon cochleariae</name>
    <name type="common">Mustard beetle</name>
    <dbReference type="NCBI Taxonomy" id="80249"/>
    <lineage>
        <taxon>Eukaryota</taxon>
        <taxon>Metazoa</taxon>
        <taxon>Ecdysozoa</taxon>
        <taxon>Arthropoda</taxon>
        <taxon>Hexapoda</taxon>
        <taxon>Insecta</taxon>
        <taxon>Pterygota</taxon>
        <taxon>Neoptera</taxon>
        <taxon>Endopterygota</taxon>
        <taxon>Coleoptera</taxon>
        <taxon>Polyphaga</taxon>
        <taxon>Cucujiformia</taxon>
        <taxon>Chrysomeloidea</taxon>
        <taxon>Chrysomelidae</taxon>
        <taxon>Chrysomelinae</taxon>
        <taxon>Chrysomelini</taxon>
        <taxon>Phaedon</taxon>
    </lineage>
</organism>
<feature type="domain" description="C2H2-type" evidence="7">
    <location>
        <begin position="771"/>
        <end position="798"/>
    </location>
</feature>
<reference evidence="8" key="2">
    <citation type="submission" date="2022-10" db="EMBL/GenBank/DDBJ databases">
        <authorList>
            <consortium name="ENA_rothamsted_submissions"/>
            <consortium name="culmorum"/>
            <person name="King R."/>
        </authorList>
    </citation>
    <scope>NUCLEOTIDE SEQUENCE</scope>
</reference>
<keyword evidence="4" id="KW-0862">Zinc</keyword>
<feature type="domain" description="C2H2-type" evidence="7">
    <location>
        <begin position="635"/>
        <end position="658"/>
    </location>
</feature>
<dbReference type="PROSITE" id="PS00028">
    <property type="entry name" value="ZINC_FINGER_C2H2_1"/>
    <property type="match status" value="10"/>
</dbReference>
<sequence length="884" mass="104099">MTDDDVEYHVRLHLNQTVAKCYSCPQTTFSSMNHFKEHKNIHTEAESFGCSYCKVVFTSSGSLVAHMENTHPDISLEEERKKAVEEKLLRLRKKKKLNKKLRKKEQWEEERKTNNFPPPVLSKKPIVCEKCKATFHNNVDYAIHSMIHSEDGVFQCFLCDSAKKRDLHDIEKHIRLHEGTYVPAATDPKVYQCEICGNKFKKYTTLYGHIKCHDTKRRTYDCTLCDKKLFIDPSMIEEEHNNDVECQEVLPATVSRWCEICETKFFNDVKYALHTLTHSKNGIFKCFLCPVEEKMTDDRVEQHIRRHLNQTVAKCYFCPETKFYSMKHYTEHRNVHTGIKPFGCSYCELAFVFSVSLKTHMEIQHHDVILEEERRKADEEKSLRLKKEEDMKKEINYLDRKKRWEETRRKMPPPLPSKDPIICEKCKATFNNKVDYAVHLMRHSEDGVFECFLCDSAKKRNLHDIEKHIRLHEGTYVPDKASKIYQCGICGSKFEKSNALQNHMKCHDSNRATYDCQLCDKKYYIDPLTIKEEYNIDIEQEEEESETESRSCEICEMKFNDVDYALHTLTHSKNGTFKCFLCPVEAKMTEDNIEYHIRLHLKQSVARCAFCPKINFYSMKHFREHENVHTGAKPFSCNYCKVAFTFSGSLKAHIENTHQDVLLEEERKIANEERLSRLRKKRNSNKEEYQLRRKKQWEEERKKFPPPVPSKEPIVCEKCEAIFHNNVDYAIHIMDHSEDGFFECFLCSSVTKRTLPNVEKHVRLHEGTWGYLCKICGTTVKSLNLLKVHIKSHQKTYNCTECEKKYLMEYNLVIHKAKHHASVKSRGRPYKCKFCDKCFKQRVSKTSHERRLHSGDEPYKCGGCKECFSSKAEKDAHVNECEGF</sequence>
<evidence type="ECO:0000313" key="8">
    <source>
        <dbReference type="EMBL" id="CAH1119814.1"/>
    </source>
</evidence>
<feature type="domain" description="C2H2-type" evidence="7">
    <location>
        <begin position="48"/>
        <end position="71"/>
    </location>
</feature>
<dbReference type="SUPFAM" id="SSF57667">
    <property type="entry name" value="beta-beta-alpha zinc fingers"/>
    <property type="match status" value="7"/>
</dbReference>
<evidence type="ECO:0000256" key="3">
    <source>
        <dbReference type="ARBA" id="ARBA00022771"/>
    </source>
</evidence>
<protein>
    <recommendedName>
        <fullName evidence="7">C2H2-type domain-containing protein</fullName>
    </recommendedName>
</protein>
<dbReference type="GO" id="GO:0005634">
    <property type="term" value="C:nucleus"/>
    <property type="evidence" value="ECO:0007669"/>
    <property type="project" value="TreeGrafter"/>
</dbReference>
<keyword evidence="3 5" id="KW-0863">Zinc-finger</keyword>
<dbReference type="Proteomes" id="UP001153737">
    <property type="component" value="Chromosome 13"/>
</dbReference>
<evidence type="ECO:0000256" key="4">
    <source>
        <dbReference type="ARBA" id="ARBA00022833"/>
    </source>
</evidence>
<evidence type="ECO:0000256" key="5">
    <source>
        <dbReference type="PROSITE-ProRule" id="PRU00042"/>
    </source>
</evidence>
<dbReference type="SMART" id="SM00355">
    <property type="entry name" value="ZnF_C2H2"/>
    <property type="match status" value="22"/>
</dbReference>
<dbReference type="InterPro" id="IPR013087">
    <property type="entry name" value="Znf_C2H2_type"/>
</dbReference>
<accession>A0A9P0DJ06</accession>